<gene>
    <name evidence="2" type="ORF">B9J98_03005</name>
</gene>
<dbReference type="SMART" id="SM00212">
    <property type="entry name" value="UBCc"/>
    <property type="match status" value="1"/>
</dbReference>
<dbReference type="Gene3D" id="3.10.110.10">
    <property type="entry name" value="Ubiquitin Conjugating Enzyme"/>
    <property type="match status" value="1"/>
</dbReference>
<evidence type="ECO:0000259" key="1">
    <source>
        <dbReference type="PROSITE" id="PS50127"/>
    </source>
</evidence>
<dbReference type="InterPro" id="IPR000608">
    <property type="entry name" value="UBC"/>
</dbReference>
<sequence length="146" mass="17216">MQERDPPLFDIVDGDLTHYTGVIVGSGYYEGGYFKVEIKIPRSYPYTPPDVVWHTRIWHPNFTDEVPARICESIFKDDWRPGLYLVNVIEALQNLLANPNPDDPLNSIAAYEMKYRPDVFLSRVKYYIQLYATPEKVFEKKLRWRI</sequence>
<evidence type="ECO:0000313" key="3">
    <source>
        <dbReference type="Proteomes" id="UP000244066"/>
    </source>
</evidence>
<dbReference type="InterPro" id="IPR016135">
    <property type="entry name" value="UBQ-conjugating_enzyme/RWD"/>
</dbReference>
<dbReference type="PROSITE" id="PS50127">
    <property type="entry name" value="UBC_2"/>
    <property type="match status" value="1"/>
</dbReference>
<evidence type="ECO:0000313" key="2">
    <source>
        <dbReference type="EMBL" id="PUA33052.1"/>
    </source>
</evidence>
<dbReference type="Pfam" id="PF00179">
    <property type="entry name" value="UQ_con"/>
    <property type="match status" value="1"/>
</dbReference>
<dbReference type="Proteomes" id="UP000244066">
    <property type="component" value="Unassembled WGS sequence"/>
</dbReference>
<comment type="caution">
    <text evidence="2">The sequence shown here is derived from an EMBL/GenBank/DDBJ whole genome shotgun (WGS) entry which is preliminary data.</text>
</comment>
<dbReference type="PANTHER" id="PTHR24068">
    <property type="entry name" value="UBIQUITIN-CONJUGATING ENZYME E2"/>
    <property type="match status" value="1"/>
</dbReference>
<proteinExistence type="predicted"/>
<feature type="domain" description="UBC core" evidence="1">
    <location>
        <begin position="1"/>
        <end position="133"/>
    </location>
</feature>
<accession>A0A2R7Y885</accession>
<protein>
    <recommendedName>
        <fullName evidence="1">UBC core domain-containing protein</fullName>
    </recommendedName>
</protein>
<dbReference type="SUPFAM" id="SSF54495">
    <property type="entry name" value="UBC-like"/>
    <property type="match status" value="1"/>
</dbReference>
<reference evidence="2 3" key="1">
    <citation type="submission" date="2017-04" db="EMBL/GenBank/DDBJ databases">
        <title>Draft Aigarchaeota genome from a New Zealand hot spring.</title>
        <authorList>
            <person name="Reysenbach A.-L."/>
            <person name="Donaho J.A."/>
            <person name="Gerhart J."/>
            <person name="Kelley J.F."/>
            <person name="Kouba K."/>
            <person name="Podar M."/>
            <person name="Stott M."/>
        </authorList>
    </citation>
    <scope>NUCLEOTIDE SEQUENCE [LARGE SCALE GENOMIC DNA]</scope>
    <source>
        <strain evidence="2">NZ13_MG1</strain>
    </source>
</reference>
<organism evidence="2 3">
    <name type="scientific">Candidatus Terraquivivens tikiterensis</name>
    <dbReference type="NCBI Taxonomy" id="1980982"/>
    <lineage>
        <taxon>Archaea</taxon>
        <taxon>Nitrososphaerota</taxon>
        <taxon>Candidatus Wolframiiraptoraceae</taxon>
        <taxon>Candidatus Terraquivivens</taxon>
    </lineage>
</organism>
<name>A0A2R7Y885_9ARCH</name>
<dbReference type="AlphaFoldDB" id="A0A2R7Y885"/>
<dbReference type="EMBL" id="NDWU01000005">
    <property type="protein sequence ID" value="PUA33052.1"/>
    <property type="molecule type" value="Genomic_DNA"/>
</dbReference>